<dbReference type="FunFam" id="1.20.120.1780:FF:000001">
    <property type="entry name" value="4-hydroxybenzoate octaprenyltransferase"/>
    <property type="match status" value="1"/>
</dbReference>
<dbReference type="PANTHER" id="PTHR11048">
    <property type="entry name" value="PRENYLTRANSFERASES"/>
    <property type="match status" value="1"/>
</dbReference>
<evidence type="ECO:0000256" key="9">
    <source>
        <dbReference type="ARBA" id="ARBA00034524"/>
    </source>
</evidence>
<evidence type="ECO:0000256" key="3">
    <source>
        <dbReference type="ARBA" id="ARBA00005985"/>
    </source>
</evidence>
<feature type="transmembrane region" description="Helical" evidence="10">
    <location>
        <begin position="172"/>
        <end position="195"/>
    </location>
</feature>
<keyword evidence="4" id="KW-1003">Cell membrane</keyword>
<dbReference type="InterPro" id="IPR006371">
    <property type="entry name" value="Polyprenyltransferase_UbiA-li"/>
</dbReference>
<feature type="transmembrane region" description="Helical" evidence="10">
    <location>
        <begin position="216"/>
        <end position="236"/>
    </location>
</feature>
<keyword evidence="12" id="KW-1185">Reference proteome</keyword>
<gene>
    <name evidence="11" type="primary">ubiA</name>
    <name evidence="11" type="ORF">AN618_06780</name>
</gene>
<evidence type="ECO:0000313" key="11">
    <source>
        <dbReference type="EMBL" id="KXG78059.1"/>
    </source>
</evidence>
<feature type="transmembrane region" description="Helical" evidence="10">
    <location>
        <begin position="146"/>
        <end position="166"/>
    </location>
</feature>
<dbReference type="InterPro" id="IPR039653">
    <property type="entry name" value="Prenyltransferase"/>
</dbReference>
<dbReference type="InterPro" id="IPR000537">
    <property type="entry name" value="UbiA_prenyltransferase"/>
</dbReference>
<dbReference type="RefSeq" id="WP_066352081.1">
    <property type="nucleotide sequence ID" value="NZ_LOED01000005.1"/>
</dbReference>
<comment type="cofactor">
    <cofactor evidence="1">
        <name>Mg(2+)</name>
        <dbReference type="ChEBI" id="CHEBI:18420"/>
    </cofactor>
</comment>
<reference evidence="11 12" key="1">
    <citation type="submission" date="2015-12" db="EMBL/GenBank/DDBJ databases">
        <title>Draft genome sequnece of Fervidicola ferrireducens strain Y170.</title>
        <authorList>
            <person name="Patel B.K."/>
        </authorList>
    </citation>
    <scope>NUCLEOTIDE SEQUENCE [LARGE SCALE GENOMIC DNA]</scope>
    <source>
        <strain evidence="11 12">Y170</strain>
    </source>
</reference>
<evidence type="ECO:0000256" key="6">
    <source>
        <dbReference type="ARBA" id="ARBA00022692"/>
    </source>
</evidence>
<protein>
    <recommendedName>
        <fullName evidence="9">4-hydroxybenzoate polyprenyltransferase</fullName>
        <ecNumber evidence="9">2.5.1.39</ecNumber>
    </recommendedName>
</protein>
<dbReference type="GO" id="GO:0006744">
    <property type="term" value="P:ubiquinone biosynthetic process"/>
    <property type="evidence" value="ECO:0007669"/>
    <property type="project" value="TreeGrafter"/>
</dbReference>
<dbReference type="FunFam" id="1.10.357.140:FF:000008">
    <property type="entry name" value="4-hydroxybenzoate octaprenyltransferase"/>
    <property type="match status" value="1"/>
</dbReference>
<feature type="transmembrane region" description="Helical" evidence="10">
    <location>
        <begin position="123"/>
        <end position="139"/>
    </location>
</feature>
<dbReference type="InParanoid" id="A0A140LBY4"/>
<evidence type="ECO:0000256" key="7">
    <source>
        <dbReference type="ARBA" id="ARBA00022989"/>
    </source>
</evidence>
<keyword evidence="8 10" id="KW-0472">Membrane</keyword>
<keyword evidence="4" id="KW-0997">Cell inner membrane</keyword>
<keyword evidence="6 10" id="KW-0812">Transmembrane</keyword>
<sequence>MGSKGHAVSLVSTLWGRLKTYGELVMFSHTLFSLPFSLIAMFWAAGGLPPARVFFWIMVALFGARNGANALNRLVDKDIDAKNPRTAGRHIPRGIVKEYEAFLIVIFCFAILVLAAFNLNPLCVKLLPVAIFLFVIYSYTKRFTWLCHVILGLACGGAPVGAWIAVTGKIQWPALVLGAAVMFWVAGFDIIYGCQDVEFDTSHGLHSIPAKFGIKNALKISSAFHVISMGLLFYLYFLMDMGYLYLVGLIIISCFLYAEHKLVSPTNLKHVTIASYDINQIVSVIFFIFSFIDIFIF</sequence>
<evidence type="ECO:0000256" key="5">
    <source>
        <dbReference type="ARBA" id="ARBA00022679"/>
    </source>
</evidence>
<dbReference type="PANTHER" id="PTHR11048:SF28">
    <property type="entry name" value="4-HYDROXYBENZOATE POLYPRENYLTRANSFERASE, MITOCHONDRIAL"/>
    <property type="match status" value="1"/>
</dbReference>
<dbReference type="EMBL" id="LOED01000005">
    <property type="protein sequence ID" value="KXG78059.1"/>
    <property type="molecule type" value="Genomic_DNA"/>
</dbReference>
<keyword evidence="5 11" id="KW-0808">Transferase</keyword>
<accession>A0A140LBY4</accession>
<keyword evidence="7 10" id="KW-1133">Transmembrane helix</keyword>
<feature type="transmembrane region" description="Helical" evidence="10">
    <location>
        <begin position="24"/>
        <end position="45"/>
    </location>
</feature>
<evidence type="ECO:0000256" key="2">
    <source>
        <dbReference type="ARBA" id="ARBA00004141"/>
    </source>
</evidence>
<dbReference type="STRING" id="520764.AN618_06780"/>
<evidence type="ECO:0000256" key="10">
    <source>
        <dbReference type="SAM" id="Phobius"/>
    </source>
</evidence>
<dbReference type="PATRIC" id="fig|520764.3.peg.704"/>
<evidence type="ECO:0000256" key="8">
    <source>
        <dbReference type="ARBA" id="ARBA00023136"/>
    </source>
</evidence>
<dbReference type="EC" id="2.5.1.39" evidence="9"/>
<evidence type="ECO:0000313" key="12">
    <source>
        <dbReference type="Proteomes" id="UP000070427"/>
    </source>
</evidence>
<dbReference type="Proteomes" id="UP000070427">
    <property type="component" value="Unassembled WGS sequence"/>
</dbReference>
<dbReference type="NCBIfam" id="TIGR01475">
    <property type="entry name" value="ubiA_other"/>
    <property type="match status" value="1"/>
</dbReference>
<comment type="subcellular location">
    <subcellularLocation>
        <location evidence="2">Membrane</location>
        <topology evidence="2">Multi-pass membrane protein</topology>
    </subcellularLocation>
</comment>
<comment type="caution">
    <text evidence="11">The sequence shown here is derived from an EMBL/GenBank/DDBJ whole genome shotgun (WGS) entry which is preliminary data.</text>
</comment>
<comment type="similarity">
    <text evidence="3">Belongs to the UbiA prenyltransferase family.</text>
</comment>
<dbReference type="CDD" id="cd13959">
    <property type="entry name" value="PT_UbiA_COQ2"/>
    <property type="match status" value="1"/>
</dbReference>
<dbReference type="Pfam" id="PF01040">
    <property type="entry name" value="UbiA"/>
    <property type="match status" value="1"/>
</dbReference>
<dbReference type="GO" id="GO:0005886">
    <property type="term" value="C:plasma membrane"/>
    <property type="evidence" value="ECO:0007669"/>
    <property type="project" value="TreeGrafter"/>
</dbReference>
<feature type="transmembrane region" description="Helical" evidence="10">
    <location>
        <begin position="278"/>
        <end position="296"/>
    </location>
</feature>
<dbReference type="InterPro" id="IPR044878">
    <property type="entry name" value="UbiA_sf"/>
</dbReference>
<feature type="transmembrane region" description="Helical" evidence="10">
    <location>
        <begin position="99"/>
        <end position="117"/>
    </location>
</feature>
<dbReference type="GO" id="GO:0008412">
    <property type="term" value="F:4-hydroxybenzoate polyprenyltransferase activity"/>
    <property type="evidence" value="ECO:0007669"/>
    <property type="project" value="UniProtKB-EC"/>
</dbReference>
<evidence type="ECO:0000256" key="4">
    <source>
        <dbReference type="ARBA" id="ARBA00022519"/>
    </source>
</evidence>
<proteinExistence type="inferred from homology"/>
<dbReference type="OrthoDB" id="9782418at2"/>
<dbReference type="AlphaFoldDB" id="A0A140LBY4"/>
<organism evidence="11 12">
    <name type="scientific">Fervidicola ferrireducens</name>
    <dbReference type="NCBI Taxonomy" id="520764"/>
    <lineage>
        <taxon>Bacteria</taxon>
        <taxon>Bacillati</taxon>
        <taxon>Bacillota</taxon>
        <taxon>Clostridia</taxon>
        <taxon>Thermosediminibacterales</taxon>
        <taxon>Thermosediminibacteraceae</taxon>
        <taxon>Fervidicola</taxon>
    </lineage>
</organism>
<feature type="transmembrane region" description="Helical" evidence="10">
    <location>
        <begin position="242"/>
        <end position="258"/>
    </location>
</feature>
<name>A0A140LBY4_9FIRM</name>
<dbReference type="Gene3D" id="1.20.120.1780">
    <property type="entry name" value="UbiA prenyltransferase"/>
    <property type="match status" value="1"/>
</dbReference>
<evidence type="ECO:0000256" key="1">
    <source>
        <dbReference type="ARBA" id="ARBA00001946"/>
    </source>
</evidence>
<feature type="transmembrane region" description="Helical" evidence="10">
    <location>
        <begin position="51"/>
        <end position="68"/>
    </location>
</feature>
<dbReference type="Gene3D" id="1.10.357.140">
    <property type="entry name" value="UbiA prenyltransferase"/>
    <property type="match status" value="1"/>
</dbReference>